<dbReference type="GO" id="GO:0004640">
    <property type="term" value="F:phosphoribosylanthranilate isomerase activity"/>
    <property type="evidence" value="ECO:0007669"/>
    <property type="project" value="TreeGrafter"/>
</dbReference>
<dbReference type="GO" id="GO:0000162">
    <property type="term" value="P:L-tryptophan biosynthetic process"/>
    <property type="evidence" value="ECO:0007669"/>
    <property type="project" value="UniProtKB-UniPathway"/>
</dbReference>
<dbReference type="Pfam" id="PF00218">
    <property type="entry name" value="IGPS"/>
    <property type="match status" value="1"/>
</dbReference>
<dbReference type="SUPFAM" id="SSF51366">
    <property type="entry name" value="Ribulose-phoshate binding barrel"/>
    <property type="match status" value="1"/>
</dbReference>
<dbReference type="Gene3D" id="3.20.20.70">
    <property type="entry name" value="Aldolase class I"/>
    <property type="match status" value="1"/>
</dbReference>
<dbReference type="NCBIfam" id="NF001377">
    <property type="entry name" value="PRK00278.2-4"/>
    <property type="match status" value="1"/>
</dbReference>
<keyword evidence="11" id="KW-1185">Reference proteome</keyword>
<name>G5GG51_9FIRM</name>
<dbReference type="GO" id="GO:0004425">
    <property type="term" value="F:indole-3-glycerol-phosphate synthase activity"/>
    <property type="evidence" value="ECO:0007669"/>
    <property type="project" value="UniProtKB-EC"/>
</dbReference>
<dbReference type="InterPro" id="IPR011060">
    <property type="entry name" value="RibuloseP-bd_barrel"/>
</dbReference>
<feature type="domain" description="Indole-3-glycerol phosphate synthase" evidence="9">
    <location>
        <begin position="7"/>
        <end position="261"/>
    </location>
</feature>
<dbReference type="HOGENOM" id="CLU_034247_2_0_9"/>
<dbReference type="CDD" id="cd00331">
    <property type="entry name" value="IGPS"/>
    <property type="match status" value="1"/>
</dbReference>
<evidence type="ECO:0000313" key="10">
    <source>
        <dbReference type="EMBL" id="EHI56261.1"/>
    </source>
</evidence>
<evidence type="ECO:0000256" key="1">
    <source>
        <dbReference type="ARBA" id="ARBA00001633"/>
    </source>
</evidence>
<dbReference type="UniPathway" id="UPA00035">
    <property type="reaction ID" value="UER00043"/>
</dbReference>
<proteinExistence type="predicted"/>
<gene>
    <name evidence="10" type="ORF">HMPREF9333_00540</name>
</gene>
<keyword evidence="4" id="KW-0028">Amino-acid biosynthesis</keyword>
<dbReference type="EMBL" id="ACZL01000011">
    <property type="protein sequence ID" value="EHI56261.1"/>
    <property type="molecule type" value="Genomic_DNA"/>
</dbReference>
<dbReference type="InterPro" id="IPR013785">
    <property type="entry name" value="Aldolase_TIM"/>
</dbReference>
<dbReference type="InterPro" id="IPR013798">
    <property type="entry name" value="Indole-3-glycerol_P_synth_dom"/>
</dbReference>
<comment type="catalytic activity">
    <reaction evidence="1">
        <text>1-(2-carboxyphenylamino)-1-deoxy-D-ribulose 5-phosphate + H(+) = (1S,2R)-1-C-(indol-3-yl)glycerol 3-phosphate + CO2 + H2O</text>
        <dbReference type="Rhea" id="RHEA:23476"/>
        <dbReference type="ChEBI" id="CHEBI:15377"/>
        <dbReference type="ChEBI" id="CHEBI:15378"/>
        <dbReference type="ChEBI" id="CHEBI:16526"/>
        <dbReference type="ChEBI" id="CHEBI:58613"/>
        <dbReference type="ChEBI" id="CHEBI:58866"/>
        <dbReference type="EC" id="4.1.1.48"/>
    </reaction>
</comment>
<dbReference type="Proteomes" id="UP000003011">
    <property type="component" value="Unassembled WGS sequence"/>
</dbReference>
<evidence type="ECO:0000259" key="9">
    <source>
        <dbReference type="Pfam" id="PF00218"/>
    </source>
</evidence>
<evidence type="ECO:0000256" key="3">
    <source>
        <dbReference type="ARBA" id="ARBA00012362"/>
    </source>
</evidence>
<keyword evidence="8" id="KW-0456">Lyase</keyword>
<keyword evidence="7" id="KW-0057">Aromatic amino acid biosynthesis</keyword>
<evidence type="ECO:0000256" key="8">
    <source>
        <dbReference type="ARBA" id="ARBA00023239"/>
    </source>
</evidence>
<evidence type="ECO:0000256" key="6">
    <source>
        <dbReference type="ARBA" id="ARBA00022822"/>
    </source>
</evidence>
<keyword evidence="6" id="KW-0822">Tryptophan biosynthesis</keyword>
<dbReference type="AlphaFoldDB" id="G5GG51"/>
<dbReference type="PANTHER" id="PTHR22854:SF2">
    <property type="entry name" value="INDOLE-3-GLYCEROL-PHOSPHATE SYNTHASE"/>
    <property type="match status" value="1"/>
</dbReference>
<evidence type="ECO:0000256" key="7">
    <source>
        <dbReference type="ARBA" id="ARBA00023141"/>
    </source>
</evidence>
<organism evidence="10 11">
    <name type="scientific">Johnsonella ignava ATCC 51276</name>
    <dbReference type="NCBI Taxonomy" id="679200"/>
    <lineage>
        <taxon>Bacteria</taxon>
        <taxon>Bacillati</taxon>
        <taxon>Bacillota</taxon>
        <taxon>Clostridia</taxon>
        <taxon>Lachnospirales</taxon>
        <taxon>Lachnospiraceae</taxon>
        <taxon>Johnsonella</taxon>
    </lineage>
</organism>
<dbReference type="PATRIC" id="fig|679200.3.peg.570"/>
<dbReference type="RefSeq" id="WP_005539668.1">
    <property type="nucleotide sequence ID" value="NZ_JH378830.1"/>
</dbReference>
<dbReference type="STRING" id="679200.HMPREF9333_00540"/>
<dbReference type="PANTHER" id="PTHR22854">
    <property type="entry name" value="TRYPTOPHAN BIOSYNTHESIS PROTEIN"/>
    <property type="match status" value="1"/>
</dbReference>
<dbReference type="InterPro" id="IPR045186">
    <property type="entry name" value="Indole-3-glycerol_P_synth"/>
</dbReference>
<evidence type="ECO:0000256" key="4">
    <source>
        <dbReference type="ARBA" id="ARBA00022605"/>
    </source>
</evidence>
<dbReference type="eggNOG" id="COG0134">
    <property type="taxonomic scope" value="Bacteria"/>
</dbReference>
<evidence type="ECO:0000313" key="11">
    <source>
        <dbReference type="Proteomes" id="UP000003011"/>
    </source>
</evidence>
<keyword evidence="5" id="KW-0210">Decarboxylase</keyword>
<accession>G5GG51</accession>
<comment type="caution">
    <text evidence="10">The sequence shown here is derived from an EMBL/GenBank/DDBJ whole genome shotgun (WGS) entry which is preliminary data.</text>
</comment>
<reference evidence="10 11" key="1">
    <citation type="submission" date="2011-08" db="EMBL/GenBank/DDBJ databases">
        <title>The Genome Sequence of Johnsonella ignava ATCC 51276.</title>
        <authorList>
            <consortium name="The Broad Institute Genome Sequencing Platform"/>
            <person name="Earl A."/>
            <person name="Ward D."/>
            <person name="Feldgarden M."/>
            <person name="Gevers D."/>
            <person name="Izard J."/>
            <person name="Blanton J.M."/>
            <person name="Baranova O.V."/>
            <person name="Dewhirst F.E."/>
            <person name="Young S.K."/>
            <person name="Zeng Q."/>
            <person name="Gargeya S."/>
            <person name="Fitzgerald M."/>
            <person name="Haas B."/>
            <person name="Abouelleil A."/>
            <person name="Alvarado L."/>
            <person name="Arachchi H.M."/>
            <person name="Berlin A."/>
            <person name="Brown A."/>
            <person name="Chapman S.B."/>
            <person name="Chen Z."/>
            <person name="Dunbar C."/>
            <person name="Freedman E."/>
            <person name="Gearin G."/>
            <person name="Gellesch M."/>
            <person name="Goldberg J."/>
            <person name="Griggs A."/>
            <person name="Gujja S."/>
            <person name="Heiman D."/>
            <person name="Howarth C."/>
            <person name="Larson L."/>
            <person name="Lui A."/>
            <person name="MacDonald P.J.P."/>
            <person name="Montmayeur A."/>
            <person name="Murphy C."/>
            <person name="Neiman D."/>
            <person name="Pearson M."/>
            <person name="Priest M."/>
            <person name="Roberts A."/>
            <person name="Saif S."/>
            <person name="Shea T."/>
            <person name="Shenoy N."/>
            <person name="Sisk P."/>
            <person name="Stolte C."/>
            <person name="Sykes S."/>
            <person name="Wortman J."/>
            <person name="Nusbaum C."/>
            <person name="Birren B."/>
        </authorList>
    </citation>
    <scope>NUCLEOTIDE SEQUENCE [LARGE SCALE GENOMIC DNA]</scope>
    <source>
        <strain evidence="10 11">ATCC 51276</strain>
    </source>
</reference>
<dbReference type="OrthoDB" id="9804217at2"/>
<protein>
    <recommendedName>
        <fullName evidence="3">indole-3-glycerol-phosphate synthase</fullName>
        <ecNumber evidence="3">4.1.1.48</ecNumber>
    </recommendedName>
</protein>
<comment type="pathway">
    <text evidence="2">Amino-acid biosynthesis; L-tryptophan biosynthesis; L-tryptophan from chorismate: step 4/5.</text>
</comment>
<dbReference type="EC" id="4.1.1.48" evidence="3"/>
<evidence type="ECO:0000256" key="5">
    <source>
        <dbReference type="ARBA" id="ARBA00022793"/>
    </source>
</evidence>
<sequence>MNSNILDTITKLALKRMYEAKKAFSPEMMKNHALSLPTGQYEFKKLLTERNNTAQIKLICELKKASPLKGIIDPVFDYINIAKEYETAGADAVSVITEPGYYLGSIEAFRQIRKIINLPMLRKDFIVDEFQIYESKVIGADAVLIIVAITAQKEIERYLNICRKLGISAVVEVHDESELKKAVLSGADIIAVNNRNLNDFSLDMEKTGVLGALMPKSCVFIAESGFSNVMDIKTARVAGAAAVTVGEAVMTAWDRISFIKGLRTIV</sequence>
<evidence type="ECO:0000256" key="2">
    <source>
        <dbReference type="ARBA" id="ARBA00004696"/>
    </source>
</evidence>